<gene>
    <name evidence="7" type="ORF">D0T12_18255</name>
</gene>
<dbReference type="RefSeq" id="WP_117400793.1">
    <property type="nucleotide sequence ID" value="NZ_QVNQ01000005.1"/>
</dbReference>
<evidence type="ECO:0000256" key="2">
    <source>
        <dbReference type="ARBA" id="ARBA00022737"/>
    </source>
</evidence>
<keyword evidence="3" id="KW-0547">Nucleotide-binding</keyword>
<evidence type="ECO:0000256" key="1">
    <source>
        <dbReference type="ARBA" id="ARBA00022448"/>
    </source>
</evidence>
<feature type="region of interest" description="Disordered" evidence="5">
    <location>
        <begin position="245"/>
        <end position="276"/>
    </location>
</feature>
<dbReference type="GO" id="GO:0016887">
    <property type="term" value="F:ATP hydrolysis activity"/>
    <property type="evidence" value="ECO:0007669"/>
    <property type="project" value="InterPro"/>
</dbReference>
<dbReference type="InterPro" id="IPR027417">
    <property type="entry name" value="P-loop_NTPase"/>
</dbReference>
<dbReference type="CDD" id="cd03216">
    <property type="entry name" value="ABC_Carb_Monos_I"/>
    <property type="match status" value="1"/>
</dbReference>
<dbReference type="InterPro" id="IPR050107">
    <property type="entry name" value="ABC_carbohydrate_import_ATPase"/>
</dbReference>
<comment type="caution">
    <text evidence="7">The sequence shown here is derived from an EMBL/GenBank/DDBJ whole genome shotgun (WGS) entry which is preliminary data.</text>
</comment>
<feature type="domain" description="ABC transporter" evidence="6">
    <location>
        <begin position="9"/>
        <end position="243"/>
    </location>
</feature>
<dbReference type="PANTHER" id="PTHR43790">
    <property type="entry name" value="CARBOHYDRATE TRANSPORT ATP-BINDING PROTEIN MG119-RELATED"/>
    <property type="match status" value="1"/>
</dbReference>
<dbReference type="SMART" id="SM00382">
    <property type="entry name" value="AAA"/>
    <property type="match status" value="2"/>
</dbReference>
<dbReference type="Pfam" id="PF00005">
    <property type="entry name" value="ABC_tran"/>
    <property type="match status" value="2"/>
</dbReference>
<reference evidence="7 8" key="1">
    <citation type="submission" date="2018-08" db="EMBL/GenBank/DDBJ databases">
        <title>Actinomadura spongicola sp. nov., isolated from marine sponge Leucetta chagosensis.</title>
        <authorList>
            <person name="Li L."/>
            <person name="Lin H.W."/>
        </authorList>
    </citation>
    <scope>NUCLEOTIDE SEQUENCE [LARGE SCALE GENOMIC DNA]</scope>
    <source>
        <strain evidence="7 8">LHW52907</strain>
    </source>
</reference>
<dbReference type="Proteomes" id="UP000262882">
    <property type="component" value="Unassembled WGS sequence"/>
</dbReference>
<sequence length="520" mass="54471">MPDNAVPVLELRGVGKTFGGARALTDVDFTLAAGEVHAVVGLNGAGKSTLVETMCGALVPDGGTVHIDGRHTALTPRRAHAAGVRIVHQRRSLVPGLTIAENLLLGRLPTRFGVVDWRRAHRTAADALADLGIEIATDRTAAGLAPAERTLVEIAREAHLGGRVLVLDEPTASLGAADAARVHRLVRALRSRGTGVVYISHDLDEILGLADRITVLRDGRRIVTVAAADVDLPALVRAMVGDRLTHEADTRDPRPDPTRTHDAQDSDVGGSGGRARMAGEPVLELRGLSAGRLRGFDLKVHSGEITAVLGPIGDGQSELFPLLSGLRRAGAGQIRVDGRDVPSGDVGAALAAGLRCVTGDRLAHGLVPGLTVDENLDLVRRGLRRPWLVRWRRMRERGRAARDRYGVTAVHANPPVAALSGGNQQKTLLAAWLGTDMTACLLEEPTGGVDVAAKADIHRIVGGLAASGAAVLLASGDVDEVVGLADRVVVVRAGRTVADRPIDQVTRDELVALTAGGRAT</sequence>
<evidence type="ECO:0000256" key="3">
    <source>
        <dbReference type="ARBA" id="ARBA00022741"/>
    </source>
</evidence>
<proteinExistence type="predicted"/>
<dbReference type="SUPFAM" id="SSF52540">
    <property type="entry name" value="P-loop containing nucleoside triphosphate hydrolases"/>
    <property type="match status" value="2"/>
</dbReference>
<feature type="compositionally biased region" description="Basic and acidic residues" evidence="5">
    <location>
        <begin position="245"/>
        <end position="264"/>
    </location>
</feature>
<evidence type="ECO:0000313" key="8">
    <source>
        <dbReference type="Proteomes" id="UP000262882"/>
    </source>
</evidence>
<dbReference type="PANTHER" id="PTHR43790:SF9">
    <property type="entry name" value="GALACTOFURANOSE TRANSPORTER ATP-BINDING PROTEIN YTFR"/>
    <property type="match status" value="1"/>
</dbReference>
<dbReference type="EMBL" id="QVNQ01000005">
    <property type="protein sequence ID" value="RFS84106.1"/>
    <property type="molecule type" value="Genomic_DNA"/>
</dbReference>
<dbReference type="PROSITE" id="PS50893">
    <property type="entry name" value="ABC_TRANSPORTER_2"/>
    <property type="match status" value="2"/>
</dbReference>
<evidence type="ECO:0000259" key="6">
    <source>
        <dbReference type="PROSITE" id="PS50893"/>
    </source>
</evidence>
<evidence type="ECO:0000256" key="5">
    <source>
        <dbReference type="SAM" id="MobiDB-lite"/>
    </source>
</evidence>
<keyword evidence="2" id="KW-0677">Repeat</keyword>
<keyword evidence="4 7" id="KW-0067">ATP-binding</keyword>
<feature type="domain" description="ABC transporter" evidence="6">
    <location>
        <begin position="277"/>
        <end position="518"/>
    </location>
</feature>
<dbReference type="InterPro" id="IPR003439">
    <property type="entry name" value="ABC_transporter-like_ATP-bd"/>
</dbReference>
<dbReference type="GO" id="GO:0005524">
    <property type="term" value="F:ATP binding"/>
    <property type="evidence" value="ECO:0007669"/>
    <property type="project" value="UniProtKB-KW"/>
</dbReference>
<protein>
    <submittedName>
        <fullName evidence="7">Sugar ABC transporter ATP-binding protein</fullName>
    </submittedName>
</protein>
<evidence type="ECO:0000313" key="7">
    <source>
        <dbReference type="EMBL" id="RFS84106.1"/>
    </source>
</evidence>
<dbReference type="AlphaFoldDB" id="A0A372GFD8"/>
<name>A0A372GFD8_9ACTN</name>
<evidence type="ECO:0000256" key="4">
    <source>
        <dbReference type="ARBA" id="ARBA00022840"/>
    </source>
</evidence>
<keyword evidence="8" id="KW-1185">Reference proteome</keyword>
<dbReference type="OrthoDB" id="8039522at2"/>
<accession>A0A372GFD8</accession>
<dbReference type="CDD" id="cd03215">
    <property type="entry name" value="ABC_Carb_Monos_II"/>
    <property type="match status" value="1"/>
</dbReference>
<organism evidence="7 8">
    <name type="scientific">Actinomadura spongiicola</name>
    <dbReference type="NCBI Taxonomy" id="2303421"/>
    <lineage>
        <taxon>Bacteria</taxon>
        <taxon>Bacillati</taxon>
        <taxon>Actinomycetota</taxon>
        <taxon>Actinomycetes</taxon>
        <taxon>Streptosporangiales</taxon>
        <taxon>Thermomonosporaceae</taxon>
        <taxon>Actinomadura</taxon>
    </lineage>
</organism>
<keyword evidence="1" id="KW-0813">Transport</keyword>
<dbReference type="InterPro" id="IPR003593">
    <property type="entry name" value="AAA+_ATPase"/>
</dbReference>
<dbReference type="Gene3D" id="3.40.50.300">
    <property type="entry name" value="P-loop containing nucleotide triphosphate hydrolases"/>
    <property type="match status" value="2"/>
</dbReference>